<dbReference type="AlphaFoldDB" id="A0A4Y2P1H7"/>
<comment type="caution">
    <text evidence="2">The sequence shown here is derived from an EMBL/GenBank/DDBJ whole genome shotgun (WGS) entry which is preliminary data.</text>
</comment>
<gene>
    <name evidence="2" type="ORF">AVEN_53672_1</name>
</gene>
<dbReference type="OrthoDB" id="6433871at2759"/>
<dbReference type="Gene3D" id="2.40.70.10">
    <property type="entry name" value="Acid Proteases"/>
    <property type="match status" value="1"/>
</dbReference>
<dbReference type="EMBL" id="BGPR01010199">
    <property type="protein sequence ID" value="GBN44813.1"/>
    <property type="molecule type" value="Genomic_DNA"/>
</dbReference>
<evidence type="ECO:0000259" key="1">
    <source>
        <dbReference type="Pfam" id="PF17921"/>
    </source>
</evidence>
<dbReference type="InterPro" id="IPR021109">
    <property type="entry name" value="Peptidase_aspartic_dom_sf"/>
</dbReference>
<dbReference type="PANTHER" id="PTHR47266">
    <property type="entry name" value="ENDONUCLEASE-RELATED"/>
    <property type="match status" value="1"/>
</dbReference>
<dbReference type="SUPFAM" id="SSF50630">
    <property type="entry name" value="Acid proteases"/>
    <property type="match status" value="1"/>
</dbReference>
<accession>A0A4Y2P1H7</accession>
<dbReference type="InterPro" id="IPR041588">
    <property type="entry name" value="Integrase_H2C2"/>
</dbReference>
<dbReference type="FunFam" id="1.10.340.70:FF:000001">
    <property type="entry name" value="Retrovirus-related Pol polyprotein from transposon gypsy-like Protein"/>
    <property type="match status" value="1"/>
</dbReference>
<dbReference type="Gene3D" id="1.10.340.70">
    <property type="match status" value="1"/>
</dbReference>
<proteinExistence type="predicted"/>
<dbReference type="Pfam" id="PF08284">
    <property type="entry name" value="RVP_2"/>
    <property type="match status" value="1"/>
</dbReference>
<dbReference type="Pfam" id="PF17921">
    <property type="entry name" value="Integrase_H2C2"/>
    <property type="match status" value="1"/>
</dbReference>
<evidence type="ECO:0000313" key="2">
    <source>
        <dbReference type="EMBL" id="GBN44813.1"/>
    </source>
</evidence>
<evidence type="ECO:0000313" key="3">
    <source>
        <dbReference type="Proteomes" id="UP000499080"/>
    </source>
</evidence>
<dbReference type="Proteomes" id="UP000499080">
    <property type="component" value="Unassembled WGS sequence"/>
</dbReference>
<protein>
    <recommendedName>
        <fullName evidence="1">Integrase zinc-binding domain-containing protein</fullName>
    </recommendedName>
</protein>
<feature type="domain" description="Integrase zinc-binding" evidence="1">
    <location>
        <begin position="262"/>
        <end position="320"/>
    </location>
</feature>
<name>A0A4Y2P1H7_ARAVE</name>
<organism evidence="2 3">
    <name type="scientific">Araneus ventricosus</name>
    <name type="common">Orbweaver spider</name>
    <name type="synonym">Epeira ventricosa</name>
    <dbReference type="NCBI Taxonomy" id="182803"/>
    <lineage>
        <taxon>Eukaryota</taxon>
        <taxon>Metazoa</taxon>
        <taxon>Ecdysozoa</taxon>
        <taxon>Arthropoda</taxon>
        <taxon>Chelicerata</taxon>
        <taxon>Arachnida</taxon>
        <taxon>Araneae</taxon>
        <taxon>Araneomorphae</taxon>
        <taxon>Entelegynae</taxon>
        <taxon>Araneoidea</taxon>
        <taxon>Araneidae</taxon>
        <taxon>Araneus</taxon>
    </lineage>
</organism>
<dbReference type="InterPro" id="IPR052160">
    <property type="entry name" value="Gypsy_RT_Integrase-like"/>
</dbReference>
<sequence>MQPGSKAEHLVLSFPAAAEYYNKAISQPIQHFRRENLLVQIYLRDLLNLVMKNDTTGRANVDLPRLYDELEGKIGAWKVSDELMKIALLDIEVYEATGTVCADTGASQSVGGELMFNFLQKRCQKFIEINLAVCLADGQQSTLTVLKTTVPITVHGRTFRTDLIFLPHAKGNRTLLGVDFLRQSGIVMDMHNNICDVPSRAAGELRTEQLKELELKKIIDCFEDINKSVDFANWTERGYVLNQGVLYRYSPHSEVEEAQLVVPSHEREKIFKLHHNSPTASHYGALGTFSRISSRYYWTGMRKYIADYVKNCAECIRYKATSQQAAGLLQTPVPAQRFESIAIDLFGPLPETSEGMKWSFIIEDYTTKWV</sequence>
<keyword evidence="3" id="KW-1185">Reference proteome</keyword>
<reference evidence="2 3" key="1">
    <citation type="journal article" date="2019" name="Sci. Rep.">
        <title>Orb-weaving spider Araneus ventricosus genome elucidates the spidroin gene catalogue.</title>
        <authorList>
            <person name="Kono N."/>
            <person name="Nakamura H."/>
            <person name="Ohtoshi R."/>
            <person name="Moran D.A.P."/>
            <person name="Shinohara A."/>
            <person name="Yoshida Y."/>
            <person name="Fujiwara M."/>
            <person name="Mori M."/>
            <person name="Tomita M."/>
            <person name="Arakawa K."/>
        </authorList>
    </citation>
    <scope>NUCLEOTIDE SEQUENCE [LARGE SCALE GENOMIC DNA]</scope>
</reference>